<sequence length="68" mass="7572">MMPRMVGRGRRTNVQLYPCPDCGRNVKECLNAASGFFFKCVTNDPNHYGTVVVNSSWTRSNSPTFTGP</sequence>
<protein>
    <submittedName>
        <fullName evidence="1">Uncharacterized protein</fullName>
    </submittedName>
</protein>
<organism evidence="1 2">
    <name type="scientific">Oryza meyeriana var. granulata</name>
    <dbReference type="NCBI Taxonomy" id="110450"/>
    <lineage>
        <taxon>Eukaryota</taxon>
        <taxon>Viridiplantae</taxon>
        <taxon>Streptophyta</taxon>
        <taxon>Embryophyta</taxon>
        <taxon>Tracheophyta</taxon>
        <taxon>Spermatophyta</taxon>
        <taxon>Magnoliopsida</taxon>
        <taxon>Liliopsida</taxon>
        <taxon>Poales</taxon>
        <taxon>Poaceae</taxon>
        <taxon>BOP clade</taxon>
        <taxon>Oryzoideae</taxon>
        <taxon>Oryzeae</taxon>
        <taxon>Oryzinae</taxon>
        <taxon>Oryza</taxon>
        <taxon>Oryza meyeriana</taxon>
    </lineage>
</organism>
<dbReference type="Proteomes" id="UP000479710">
    <property type="component" value="Unassembled WGS sequence"/>
</dbReference>
<gene>
    <name evidence="1" type="ORF">E2562_000214</name>
</gene>
<reference evidence="1 2" key="1">
    <citation type="submission" date="2019-11" db="EMBL/GenBank/DDBJ databases">
        <title>Whole genome sequence of Oryza granulata.</title>
        <authorList>
            <person name="Li W."/>
        </authorList>
    </citation>
    <scope>NUCLEOTIDE SEQUENCE [LARGE SCALE GENOMIC DNA]</scope>
    <source>
        <strain evidence="2">cv. Menghai</strain>
        <tissue evidence="1">Leaf</tissue>
    </source>
</reference>
<evidence type="ECO:0000313" key="2">
    <source>
        <dbReference type="Proteomes" id="UP000479710"/>
    </source>
</evidence>
<evidence type="ECO:0000313" key="1">
    <source>
        <dbReference type="EMBL" id="KAF0901330.1"/>
    </source>
</evidence>
<keyword evidence="2" id="KW-1185">Reference proteome</keyword>
<accession>A0A6G1CMI4</accession>
<dbReference type="EMBL" id="SPHZ02000008">
    <property type="protein sequence ID" value="KAF0901330.1"/>
    <property type="molecule type" value="Genomic_DNA"/>
</dbReference>
<comment type="caution">
    <text evidence="1">The sequence shown here is derived from an EMBL/GenBank/DDBJ whole genome shotgun (WGS) entry which is preliminary data.</text>
</comment>
<proteinExistence type="predicted"/>
<name>A0A6G1CMI4_9ORYZ</name>
<dbReference type="AlphaFoldDB" id="A0A6G1CMI4"/>